<dbReference type="Proteomes" id="UP001301731">
    <property type="component" value="Chromosome"/>
</dbReference>
<feature type="chain" id="PRO_5047235390" evidence="1">
    <location>
        <begin position="31"/>
        <end position="130"/>
    </location>
</feature>
<gene>
    <name evidence="2" type="ORF">R2D22_12915</name>
</gene>
<organism evidence="2 3">
    <name type="scientific">Streptomyces solicathayae</name>
    <dbReference type="NCBI Taxonomy" id="3081768"/>
    <lineage>
        <taxon>Bacteria</taxon>
        <taxon>Bacillati</taxon>
        <taxon>Actinomycetota</taxon>
        <taxon>Actinomycetes</taxon>
        <taxon>Kitasatosporales</taxon>
        <taxon>Streptomycetaceae</taxon>
        <taxon>Streptomyces</taxon>
    </lineage>
</organism>
<dbReference type="EMBL" id="CP137573">
    <property type="protein sequence ID" value="WOX22242.1"/>
    <property type="molecule type" value="Genomic_DNA"/>
</dbReference>
<evidence type="ECO:0000313" key="3">
    <source>
        <dbReference type="Proteomes" id="UP001301731"/>
    </source>
</evidence>
<sequence length="130" mass="13948">MKTYKTRYAGLAAVLTAFLLPLGTAPAASAPTGLNDCPEYRVCIYAAPNFEGQPYVYMLPGGRECVDTREGSSYFNNMLDTVRVWEFSNCTGRSELVGPGGTGNATTFTYDAVNAEYCGGSCPRVTSGKR</sequence>
<dbReference type="Pfam" id="PF03995">
    <property type="entry name" value="Inhibitor_I36"/>
    <property type="match status" value="1"/>
</dbReference>
<reference evidence="2 3" key="1">
    <citation type="submission" date="2023-10" db="EMBL/GenBank/DDBJ databases">
        <title>The genome sequence of Streptomyces sp. HUAS YS2.</title>
        <authorList>
            <person name="Mo P."/>
        </authorList>
    </citation>
    <scope>NUCLEOTIDE SEQUENCE [LARGE SCALE GENOMIC DNA]</scope>
    <source>
        <strain evidence="2 3">HUAS YS2</strain>
    </source>
</reference>
<keyword evidence="3" id="KW-1185">Reference proteome</keyword>
<name>A0ABZ0LRX6_9ACTN</name>
<keyword evidence="1" id="KW-0732">Signal</keyword>
<feature type="signal peptide" evidence="1">
    <location>
        <begin position="1"/>
        <end position="30"/>
    </location>
</feature>
<protein>
    <submittedName>
        <fullName evidence="2">Peptidase inhibitor family I36 protein</fullName>
    </submittedName>
</protein>
<evidence type="ECO:0000313" key="2">
    <source>
        <dbReference type="EMBL" id="WOX22242.1"/>
    </source>
</evidence>
<evidence type="ECO:0000256" key="1">
    <source>
        <dbReference type="SAM" id="SignalP"/>
    </source>
</evidence>
<dbReference type="RefSeq" id="WP_318103259.1">
    <property type="nucleotide sequence ID" value="NZ_CP137573.1"/>
</dbReference>
<accession>A0ABZ0LRX6</accession>
<proteinExistence type="predicted"/>